<reference evidence="1 2" key="1">
    <citation type="submission" date="2021-10" db="EMBL/GenBank/DDBJ databases">
        <title>Draft genome of Aestuariibacter halophilus JC2043.</title>
        <authorList>
            <person name="Emsley S.A."/>
            <person name="Pfannmuller K.M."/>
            <person name="Ushijima B."/>
            <person name="Saw J.H."/>
            <person name="Videau P."/>
        </authorList>
    </citation>
    <scope>NUCLEOTIDE SEQUENCE [LARGE SCALE GENOMIC DNA]</scope>
    <source>
        <strain evidence="1 2">JC2043</strain>
    </source>
</reference>
<protein>
    <submittedName>
        <fullName evidence="1">Sulfotransferase family protein</fullName>
    </submittedName>
</protein>
<evidence type="ECO:0000313" key="2">
    <source>
        <dbReference type="Proteomes" id="UP001520878"/>
    </source>
</evidence>
<dbReference type="SUPFAM" id="SSF52540">
    <property type="entry name" value="P-loop containing nucleoside triphosphate hydrolases"/>
    <property type="match status" value="1"/>
</dbReference>
<dbReference type="RefSeq" id="WP_229158466.1">
    <property type="nucleotide sequence ID" value="NZ_JAJEWP010000001.1"/>
</dbReference>
<keyword evidence="2" id="KW-1185">Reference proteome</keyword>
<organism evidence="1 2">
    <name type="scientific">Fluctibacter halophilus</name>
    <dbReference type="NCBI Taxonomy" id="226011"/>
    <lineage>
        <taxon>Bacteria</taxon>
        <taxon>Pseudomonadati</taxon>
        <taxon>Pseudomonadota</taxon>
        <taxon>Gammaproteobacteria</taxon>
        <taxon>Alteromonadales</taxon>
        <taxon>Alteromonadaceae</taxon>
        <taxon>Fluctibacter</taxon>
    </lineage>
</organism>
<comment type="caution">
    <text evidence="1">The sequence shown here is derived from an EMBL/GenBank/DDBJ whole genome shotgun (WGS) entry which is preliminary data.</text>
</comment>
<proteinExistence type="predicted"/>
<dbReference type="EMBL" id="JAJEWP010000001">
    <property type="protein sequence ID" value="MCC2615973.1"/>
    <property type="molecule type" value="Genomic_DNA"/>
</dbReference>
<name>A0ABS8G640_9ALTE</name>
<sequence>MVIIPERKTVLLLVPKAASKSLKAAVLARYPSAFMLYRHMEADGIPKGYDTWTKIGVIRNPIDRLWSLFNFLKTLSGPYDADYIERMRHSVANVSFSDWVLGNNEVFTSPYAVGSVQPEYMVNHAIPENRKSQHFYLRPDLGTKVYPFERLGQLSRDLDLVSVPHINRAPKANSYDLTFEAQQHIQKYFAWDFEYHAQLTEAVAA</sequence>
<dbReference type="InterPro" id="IPR027417">
    <property type="entry name" value="P-loop_NTPase"/>
</dbReference>
<dbReference type="Proteomes" id="UP001520878">
    <property type="component" value="Unassembled WGS sequence"/>
</dbReference>
<accession>A0ABS8G640</accession>
<gene>
    <name evidence="1" type="ORF">LJ739_06940</name>
</gene>
<evidence type="ECO:0000313" key="1">
    <source>
        <dbReference type="EMBL" id="MCC2615973.1"/>
    </source>
</evidence>